<proteinExistence type="predicted"/>
<dbReference type="EMBL" id="CDRZ01000190">
    <property type="protein sequence ID" value="CEO88823.1"/>
    <property type="molecule type" value="Genomic_DNA"/>
</dbReference>
<feature type="domain" description="DUF6440" evidence="1">
    <location>
        <begin position="9"/>
        <end position="57"/>
    </location>
</feature>
<protein>
    <recommendedName>
        <fullName evidence="1">DUF6440 domain-containing protein</fullName>
    </recommendedName>
</protein>
<accession>A0A0B7MKW4</accession>
<name>A0A0B7MKW4_9FIRM</name>
<gene>
    <name evidence="2" type="ORF">SSCH_270014</name>
</gene>
<dbReference type="RefSeq" id="WP_044664892.1">
    <property type="nucleotide sequence ID" value="NZ_CDRZ01000190.1"/>
</dbReference>
<evidence type="ECO:0000313" key="3">
    <source>
        <dbReference type="Proteomes" id="UP000046155"/>
    </source>
</evidence>
<sequence>MEKKEYGFEVKGVRSPTGTYIKIIVDKTTGVNYLFCSVGAAGGLTPLLNSDGSPIITTNGSD</sequence>
<dbReference type="Proteomes" id="UP000046155">
    <property type="component" value="Unassembled WGS sequence"/>
</dbReference>
<keyword evidence="3" id="KW-1185">Reference proteome</keyword>
<evidence type="ECO:0000313" key="2">
    <source>
        <dbReference type="EMBL" id="CEO88823.1"/>
    </source>
</evidence>
<dbReference type="Pfam" id="PF20037">
    <property type="entry name" value="DUF6440"/>
    <property type="match status" value="1"/>
</dbReference>
<dbReference type="OrthoDB" id="9135364at2"/>
<reference evidence="3" key="1">
    <citation type="submission" date="2015-01" db="EMBL/GenBank/DDBJ databases">
        <authorList>
            <person name="Manzoor Shahid"/>
            <person name="Zubair Saima"/>
        </authorList>
    </citation>
    <scope>NUCLEOTIDE SEQUENCE [LARGE SCALE GENOMIC DNA]</scope>
    <source>
        <strain evidence="3">Sp3</strain>
    </source>
</reference>
<evidence type="ECO:0000259" key="1">
    <source>
        <dbReference type="Pfam" id="PF20037"/>
    </source>
</evidence>
<dbReference type="InterPro" id="IPR045515">
    <property type="entry name" value="DUF6440"/>
</dbReference>
<organism evidence="2 3">
    <name type="scientific">Syntrophaceticus schinkii</name>
    <dbReference type="NCBI Taxonomy" id="499207"/>
    <lineage>
        <taxon>Bacteria</taxon>
        <taxon>Bacillati</taxon>
        <taxon>Bacillota</taxon>
        <taxon>Clostridia</taxon>
        <taxon>Thermoanaerobacterales</taxon>
        <taxon>Thermoanaerobacterales Family III. Incertae Sedis</taxon>
        <taxon>Syntrophaceticus</taxon>
    </lineage>
</organism>
<dbReference type="AlphaFoldDB" id="A0A0B7MKW4"/>